<dbReference type="EMBL" id="FNDS01000001">
    <property type="protein sequence ID" value="SDH33989.1"/>
    <property type="molecule type" value="Genomic_DNA"/>
</dbReference>
<dbReference type="SUPFAM" id="SSF101790">
    <property type="entry name" value="Aminomethyltransferase beta-barrel domain"/>
    <property type="match status" value="1"/>
</dbReference>
<accession>A0A1G8BL78</accession>
<dbReference type="InterPro" id="IPR017703">
    <property type="entry name" value="YgfZ/GCV_T_CS"/>
</dbReference>
<dbReference type="PANTHER" id="PTHR22602:SF0">
    <property type="entry name" value="TRANSFERASE CAF17, MITOCHONDRIAL-RELATED"/>
    <property type="match status" value="1"/>
</dbReference>
<protein>
    <submittedName>
        <fullName evidence="1">Uncharacterized protein</fullName>
    </submittedName>
</protein>
<dbReference type="Gene3D" id="2.40.30.160">
    <property type="match status" value="1"/>
</dbReference>
<dbReference type="Gene3D" id="3.30.70.1400">
    <property type="entry name" value="Aminomethyltransferase beta-barrel domains"/>
    <property type="match status" value="1"/>
</dbReference>
<dbReference type="InterPro" id="IPR045179">
    <property type="entry name" value="YgfZ/GcvT"/>
</dbReference>
<evidence type="ECO:0000313" key="2">
    <source>
        <dbReference type="Proteomes" id="UP000199636"/>
    </source>
</evidence>
<dbReference type="AlphaFoldDB" id="A0A1G8BL78"/>
<dbReference type="GO" id="GO:0016226">
    <property type="term" value="P:iron-sulfur cluster assembly"/>
    <property type="evidence" value="ECO:0007669"/>
    <property type="project" value="TreeGrafter"/>
</dbReference>
<dbReference type="Proteomes" id="UP000199636">
    <property type="component" value="Unassembled WGS sequence"/>
</dbReference>
<gene>
    <name evidence="1" type="ORF">SAMN05216272_101121</name>
</gene>
<sequence length="326" mass="34964">MMATLTFFQRSAMADSAFYTALTHEGVLAVRGVDAAKFLQGQLTCNLNYLDAETASLGARCTPKGRMTSSFRILAEGDGYLLAMASELLEAQLADLKKYAVFSKASLSDDSATWARFGLVGGEAVLASLDMRLPAQVDGVARAGQLLAVRLGEDRAELWVPAARASEVRERLAASLGEGSLNDWLLAQIRAGVGQVFGATRELFIPQMINLQAVGGVSFKKGCYTGQEIVARMQYLGRLKRRLYRLALDAGELPAPGSELFSPVHGSSVGEVVLAARAGDAIELLAVLQDDAVADGRIRLGQAEEGPALRLLDLPYVLDSDREIQR</sequence>
<keyword evidence="2" id="KW-1185">Reference proteome</keyword>
<dbReference type="NCBIfam" id="TIGR03317">
    <property type="entry name" value="ygfZ_signature"/>
    <property type="match status" value="1"/>
</dbReference>
<dbReference type="InterPro" id="IPR029043">
    <property type="entry name" value="GcvT/YgfZ_C"/>
</dbReference>
<organism evidence="1 2">
    <name type="scientific">Pseudomonas panipatensis</name>
    <dbReference type="NCBI Taxonomy" id="428992"/>
    <lineage>
        <taxon>Bacteria</taxon>
        <taxon>Pseudomonadati</taxon>
        <taxon>Pseudomonadota</taxon>
        <taxon>Gammaproteobacteria</taxon>
        <taxon>Pseudomonadales</taxon>
        <taxon>Pseudomonadaceae</taxon>
        <taxon>Pseudomonas</taxon>
    </lineage>
</organism>
<evidence type="ECO:0000313" key="1">
    <source>
        <dbReference type="EMBL" id="SDH33989.1"/>
    </source>
</evidence>
<reference evidence="2" key="1">
    <citation type="submission" date="2016-10" db="EMBL/GenBank/DDBJ databases">
        <authorList>
            <person name="Varghese N."/>
            <person name="Submissions S."/>
        </authorList>
    </citation>
    <scope>NUCLEOTIDE SEQUENCE [LARGE SCALE GENOMIC DNA]</scope>
    <source>
        <strain evidence="2">CCM 7469</strain>
    </source>
</reference>
<dbReference type="STRING" id="428992.SAMN05216272_101121"/>
<dbReference type="PANTHER" id="PTHR22602">
    <property type="entry name" value="TRANSFERASE CAF17, MITOCHONDRIAL-RELATED"/>
    <property type="match status" value="1"/>
</dbReference>
<dbReference type="SUPFAM" id="SSF103025">
    <property type="entry name" value="Folate-binding domain"/>
    <property type="match status" value="1"/>
</dbReference>
<name>A0A1G8BL78_9PSED</name>
<dbReference type="Gene3D" id="3.30.70.1630">
    <property type="match status" value="1"/>
</dbReference>
<proteinExistence type="predicted"/>